<evidence type="ECO:0000259" key="3">
    <source>
        <dbReference type="Pfam" id="PF02230"/>
    </source>
</evidence>
<dbReference type="AlphaFoldDB" id="A0A1I4VGN4"/>
<dbReference type="Proteomes" id="UP000199149">
    <property type="component" value="Unassembled WGS sequence"/>
</dbReference>
<reference evidence="5" key="1">
    <citation type="submission" date="2016-10" db="EMBL/GenBank/DDBJ databases">
        <authorList>
            <person name="Varghese N."/>
            <person name="Submissions S."/>
        </authorList>
    </citation>
    <scope>NUCLEOTIDE SEQUENCE [LARGE SCALE GENOMIC DNA]</scope>
    <source>
        <strain evidence="5">XJ109</strain>
    </source>
</reference>
<protein>
    <submittedName>
        <fullName evidence="4">Phospholipase/carboxylesterase</fullName>
    </submittedName>
</protein>
<dbReference type="GO" id="GO:0016787">
    <property type="term" value="F:hydrolase activity"/>
    <property type="evidence" value="ECO:0007669"/>
    <property type="project" value="UniProtKB-KW"/>
</dbReference>
<dbReference type="InterPro" id="IPR029058">
    <property type="entry name" value="AB_hydrolase_fold"/>
</dbReference>
<keyword evidence="5" id="KW-1185">Reference proteome</keyword>
<evidence type="ECO:0000313" key="4">
    <source>
        <dbReference type="EMBL" id="SFN00331.1"/>
    </source>
</evidence>
<evidence type="ECO:0000256" key="2">
    <source>
        <dbReference type="ARBA" id="ARBA00022801"/>
    </source>
</evidence>
<dbReference type="EMBL" id="FOUZ01000005">
    <property type="protein sequence ID" value="SFN00331.1"/>
    <property type="molecule type" value="Genomic_DNA"/>
</dbReference>
<organism evidence="4 5">
    <name type="scientific">Algoriella xinjiangensis</name>
    <dbReference type="NCBI Taxonomy" id="684065"/>
    <lineage>
        <taxon>Bacteria</taxon>
        <taxon>Pseudomonadati</taxon>
        <taxon>Bacteroidota</taxon>
        <taxon>Flavobacteriia</taxon>
        <taxon>Flavobacteriales</taxon>
        <taxon>Weeksellaceae</taxon>
        <taxon>Algoriella</taxon>
    </lineage>
</organism>
<dbReference type="PANTHER" id="PTHR10655:SF17">
    <property type="entry name" value="LYSOPHOSPHOLIPASE-LIKE PROTEIN 1"/>
    <property type="match status" value="1"/>
</dbReference>
<feature type="domain" description="Phospholipase/carboxylesterase/thioesterase" evidence="3">
    <location>
        <begin position="18"/>
        <end position="212"/>
    </location>
</feature>
<name>A0A1I4VGN4_9FLAO</name>
<dbReference type="InterPro" id="IPR003140">
    <property type="entry name" value="PLipase/COase/thioEstase"/>
</dbReference>
<gene>
    <name evidence="4" type="ORF">SAMN05421738_105130</name>
</gene>
<sequence length="216" mass="24716">MKNLVGVNYIERLPVVKTEKTPLFLLIHGYGSNEEDLFSFAQDLPQNAHIVSVRALHDIMYGGYAWYDINFVNNEKWMDEDQAVSSRNKLVEFIDQIVAQENLDEKQVTLMGFSQGAILSYAIALNNPTKIKNVAILSGYPEQKIIGDFDQTQDFSNLNFFVSHGTEDVVLPIELGKMGEEFLTSLEIKFEYHEYRSGHGIVPQNYHDLMAWVNNF</sequence>
<dbReference type="STRING" id="684065.SAMN05421738_105130"/>
<evidence type="ECO:0000313" key="5">
    <source>
        <dbReference type="Proteomes" id="UP000199149"/>
    </source>
</evidence>
<dbReference type="Pfam" id="PF02230">
    <property type="entry name" value="Abhydrolase_2"/>
    <property type="match status" value="1"/>
</dbReference>
<dbReference type="PANTHER" id="PTHR10655">
    <property type="entry name" value="LYSOPHOSPHOLIPASE-RELATED"/>
    <property type="match status" value="1"/>
</dbReference>
<keyword evidence="2" id="KW-0378">Hydrolase</keyword>
<comment type="similarity">
    <text evidence="1">Belongs to the AB hydrolase superfamily. AB hydrolase 2 family.</text>
</comment>
<dbReference type="Gene3D" id="3.40.50.1820">
    <property type="entry name" value="alpha/beta hydrolase"/>
    <property type="match status" value="1"/>
</dbReference>
<dbReference type="RefSeq" id="WP_092907539.1">
    <property type="nucleotide sequence ID" value="NZ_FOUZ01000005.1"/>
</dbReference>
<dbReference type="SUPFAM" id="SSF53474">
    <property type="entry name" value="alpha/beta-Hydrolases"/>
    <property type="match status" value="1"/>
</dbReference>
<evidence type="ECO:0000256" key="1">
    <source>
        <dbReference type="ARBA" id="ARBA00006499"/>
    </source>
</evidence>
<accession>A0A1I4VGN4</accession>
<proteinExistence type="inferred from homology"/>
<dbReference type="InterPro" id="IPR050565">
    <property type="entry name" value="LYPA1-2/EST-like"/>
</dbReference>
<dbReference type="OrthoDB" id="9795555at2"/>